<dbReference type="Proteomes" id="UP000199024">
    <property type="component" value="Unassembled WGS sequence"/>
</dbReference>
<sequence length="802" mass="86412">MPVLRKSRFVSGFILVILLGCQRNIAHSTSVAEPASDPTTTITDIHIAPVVIRSEVKRFGINIAGQSFYDSGQMLRNLVASNPGFEGETWQSILRCATASSVRCTEANQWNQWPADFLKGATFEFLSGPSVGSTGTITQQDAANPNLKDDGISLHFDRLNTAPLPGDFVVVRKTIPGKAEAGWWPSVWAGGTIATETKDLAPNTPGKQALRLTAEIPGQSAGVNAYFDSLAGHSFVQLRGVYHVAFRAKGLGGNNRINVAVHRDSNGQTESMLNKQVSLSNRWQDYTLDFTANEHDTIGTAALGFSVGGGSVLLDDVSLTPARTSSNSTAFRDEVVETLRELRPGVLRYQDGDHLGSSIDNLIAPVAGRQRAGWSERTAEQGGIPIGLPEFLALCQAVGADPWFNMPSAITPQETRNLIEYLSGPAGTPYGAKRAAAGQVQPWTEVFSTIHLELGNEEWNGPIFAGTAMPDPVIYGSRARLIFQAARSVPFYPSNKFDLVIGTFADIPDWTTKELSHSGAYDSTAVAPYLFNHFNDDSSNEAIFAPMFAEPERLDSVASGSMYQQANVAAHAARPAKLSVYEVNLGTADGTASQESVNRAVPSVAGGITVIEHMLLMLRDLGVSTQSIWALPGFQNGFANTTGKPEHETSPLFGAVVDMGGTTNRRRPVYLAEKLANASILANMLETKLTGANPTWQQKKSQNDQVQLDRVHALQTFAFSEGASRTLIVVNLSRTGTQPITISGEAPTGPVKVSVLTSEHIDDTNETSNKVAIKEMTLPSFHAQTPYELAPFSMTVFSWTGR</sequence>
<dbReference type="InterPro" id="IPR008979">
    <property type="entry name" value="Galactose-bd-like_sf"/>
</dbReference>
<dbReference type="InterPro" id="IPR055235">
    <property type="entry name" value="ASD1_cat"/>
</dbReference>
<keyword evidence="3" id="KW-1185">Reference proteome</keyword>
<name>A0A1I6LUH9_9BACT</name>
<dbReference type="PANTHER" id="PTHR31776:SF0">
    <property type="entry name" value="ALPHA-L-ARABINOFURANOSIDASE 1"/>
    <property type="match status" value="1"/>
</dbReference>
<dbReference type="SUPFAM" id="SSF49785">
    <property type="entry name" value="Galactose-binding domain-like"/>
    <property type="match status" value="1"/>
</dbReference>
<dbReference type="InterPro" id="IPR013780">
    <property type="entry name" value="Glyco_hydro_b"/>
</dbReference>
<dbReference type="InterPro" id="IPR017853">
    <property type="entry name" value="GH"/>
</dbReference>
<dbReference type="PANTHER" id="PTHR31776">
    <property type="entry name" value="ALPHA-L-ARABINOFURANOSIDASE 1"/>
    <property type="match status" value="1"/>
</dbReference>
<dbReference type="STRING" id="474950.SAMN05421771_1288"/>
<gene>
    <name evidence="2" type="ORF">SAMN05421771_1288</name>
</gene>
<evidence type="ECO:0000259" key="1">
    <source>
        <dbReference type="Pfam" id="PF22848"/>
    </source>
</evidence>
<evidence type="ECO:0000313" key="2">
    <source>
        <dbReference type="EMBL" id="SFS07078.1"/>
    </source>
</evidence>
<dbReference type="GO" id="GO:0046556">
    <property type="term" value="F:alpha-L-arabinofuranosidase activity"/>
    <property type="evidence" value="ECO:0007669"/>
    <property type="project" value="TreeGrafter"/>
</dbReference>
<proteinExistence type="predicted"/>
<dbReference type="RefSeq" id="WP_141223824.1">
    <property type="nucleotide sequence ID" value="NZ_FOZL01000001.1"/>
</dbReference>
<dbReference type="Gene3D" id="2.60.120.260">
    <property type="entry name" value="Galactose-binding domain-like"/>
    <property type="match status" value="1"/>
</dbReference>
<evidence type="ECO:0000313" key="3">
    <source>
        <dbReference type="Proteomes" id="UP000199024"/>
    </source>
</evidence>
<dbReference type="Pfam" id="PF22848">
    <property type="entry name" value="ASD1_dom"/>
    <property type="match status" value="1"/>
</dbReference>
<feature type="domain" description="Alpha-L-arabinofuranosidase 1 catalytic" evidence="1">
    <location>
        <begin position="341"/>
        <end position="460"/>
    </location>
</feature>
<dbReference type="Gene3D" id="3.20.20.80">
    <property type="entry name" value="Glycosidases"/>
    <property type="match status" value="1"/>
</dbReference>
<dbReference type="EMBL" id="FOZL01000001">
    <property type="protein sequence ID" value="SFS07078.1"/>
    <property type="molecule type" value="Genomic_DNA"/>
</dbReference>
<accession>A0A1I6LUH9</accession>
<dbReference type="OrthoDB" id="7783360at2"/>
<dbReference type="Gene3D" id="2.60.40.1180">
    <property type="entry name" value="Golgi alpha-mannosidase II"/>
    <property type="match status" value="1"/>
</dbReference>
<reference evidence="2 3" key="1">
    <citation type="submission" date="2016-10" db="EMBL/GenBank/DDBJ databases">
        <authorList>
            <person name="de Groot N.N."/>
        </authorList>
    </citation>
    <scope>NUCLEOTIDE SEQUENCE [LARGE SCALE GENOMIC DNA]</scope>
    <source>
        <strain evidence="2 3">DSM 21001</strain>
    </source>
</reference>
<dbReference type="AlphaFoldDB" id="A0A1I6LUH9"/>
<dbReference type="PROSITE" id="PS51257">
    <property type="entry name" value="PROKAR_LIPOPROTEIN"/>
    <property type="match status" value="1"/>
</dbReference>
<dbReference type="SUPFAM" id="SSF51445">
    <property type="entry name" value="(Trans)glycosidases"/>
    <property type="match status" value="1"/>
</dbReference>
<dbReference type="InterPro" id="IPR051563">
    <property type="entry name" value="Glycosyl_Hydrolase_51"/>
</dbReference>
<organism evidence="2 3">
    <name type="scientific">Granulicella pectinivorans</name>
    <dbReference type="NCBI Taxonomy" id="474950"/>
    <lineage>
        <taxon>Bacteria</taxon>
        <taxon>Pseudomonadati</taxon>
        <taxon>Acidobacteriota</taxon>
        <taxon>Terriglobia</taxon>
        <taxon>Terriglobales</taxon>
        <taxon>Acidobacteriaceae</taxon>
        <taxon>Granulicella</taxon>
    </lineage>
</organism>
<protein>
    <recommendedName>
        <fullName evidence="1">Alpha-L-arabinofuranosidase 1 catalytic domain-containing protein</fullName>
    </recommendedName>
</protein>